<comment type="caution">
    <text evidence="2">The sequence shown here is derived from an EMBL/GenBank/DDBJ whole genome shotgun (WGS) entry which is preliminary data.</text>
</comment>
<accession>A0AAE0XQW1</accession>
<name>A0AAE0XQW1_9GAST</name>
<keyword evidence="3" id="KW-1185">Reference proteome</keyword>
<evidence type="ECO:0000313" key="2">
    <source>
        <dbReference type="EMBL" id="KAK3705045.1"/>
    </source>
</evidence>
<dbReference type="Proteomes" id="UP001283361">
    <property type="component" value="Unassembled WGS sequence"/>
</dbReference>
<dbReference type="EMBL" id="JAWDGP010007777">
    <property type="protein sequence ID" value="KAK3705045.1"/>
    <property type="molecule type" value="Genomic_DNA"/>
</dbReference>
<proteinExistence type="predicted"/>
<sequence>MACATQQNRSVNITQACAPTGKRDSHFWLVHLSPLVLGRRSERKSCRAFRLRKRQTIVDACRHFDRLKLRPVINCRRGSPLCVLCVFLCCFAFLLRYRVAGDPGGGGWVVWEIQFTDSGGTDGTDLASEIRPGQEASVLKPGVIEFY</sequence>
<keyword evidence="1" id="KW-0812">Transmembrane</keyword>
<gene>
    <name evidence="2" type="ORF">RRG08_006951</name>
</gene>
<keyword evidence="1" id="KW-0472">Membrane</keyword>
<dbReference type="AlphaFoldDB" id="A0AAE0XQW1"/>
<keyword evidence="1" id="KW-1133">Transmembrane helix</keyword>
<organism evidence="2 3">
    <name type="scientific">Elysia crispata</name>
    <name type="common">lettuce slug</name>
    <dbReference type="NCBI Taxonomy" id="231223"/>
    <lineage>
        <taxon>Eukaryota</taxon>
        <taxon>Metazoa</taxon>
        <taxon>Spiralia</taxon>
        <taxon>Lophotrochozoa</taxon>
        <taxon>Mollusca</taxon>
        <taxon>Gastropoda</taxon>
        <taxon>Heterobranchia</taxon>
        <taxon>Euthyneura</taxon>
        <taxon>Panpulmonata</taxon>
        <taxon>Sacoglossa</taxon>
        <taxon>Placobranchoidea</taxon>
        <taxon>Plakobranchidae</taxon>
        <taxon>Elysia</taxon>
    </lineage>
</organism>
<evidence type="ECO:0000256" key="1">
    <source>
        <dbReference type="SAM" id="Phobius"/>
    </source>
</evidence>
<feature type="transmembrane region" description="Helical" evidence="1">
    <location>
        <begin position="78"/>
        <end position="97"/>
    </location>
</feature>
<evidence type="ECO:0000313" key="3">
    <source>
        <dbReference type="Proteomes" id="UP001283361"/>
    </source>
</evidence>
<reference evidence="2" key="1">
    <citation type="journal article" date="2023" name="G3 (Bethesda)">
        <title>A reference genome for the long-term kleptoplast-retaining sea slug Elysia crispata morphotype clarki.</title>
        <authorList>
            <person name="Eastman K.E."/>
            <person name="Pendleton A.L."/>
            <person name="Shaikh M.A."/>
            <person name="Suttiyut T."/>
            <person name="Ogas R."/>
            <person name="Tomko P."/>
            <person name="Gavelis G."/>
            <person name="Widhalm J.R."/>
            <person name="Wisecaver J.H."/>
        </authorList>
    </citation>
    <scope>NUCLEOTIDE SEQUENCE</scope>
    <source>
        <strain evidence="2">ECLA1</strain>
    </source>
</reference>
<protein>
    <submittedName>
        <fullName evidence="2">Uncharacterized protein</fullName>
    </submittedName>
</protein>